<dbReference type="InterPro" id="IPR011010">
    <property type="entry name" value="DNA_brk_join_enz"/>
</dbReference>
<comment type="caution">
    <text evidence="7">The sequence shown here is derived from an EMBL/GenBank/DDBJ whole genome shotgun (WGS) entry which is preliminary data.</text>
</comment>
<name>A0A926DYY0_9FIRM</name>
<comment type="similarity">
    <text evidence="1">Belongs to the 'phage' integrase family.</text>
</comment>
<dbReference type="GO" id="GO:0003677">
    <property type="term" value="F:DNA binding"/>
    <property type="evidence" value="ECO:0007669"/>
    <property type="project" value="UniProtKB-UniRule"/>
</dbReference>
<dbReference type="Pfam" id="PF22022">
    <property type="entry name" value="Phage_int_M"/>
    <property type="match status" value="1"/>
</dbReference>
<feature type="domain" description="Tyr recombinase" evidence="5">
    <location>
        <begin position="189"/>
        <end position="369"/>
    </location>
</feature>
<evidence type="ECO:0000256" key="1">
    <source>
        <dbReference type="ARBA" id="ARBA00008857"/>
    </source>
</evidence>
<evidence type="ECO:0000259" key="6">
    <source>
        <dbReference type="PROSITE" id="PS51900"/>
    </source>
</evidence>
<protein>
    <submittedName>
        <fullName evidence="7">Tyrosine-type recombinase/integrase</fullName>
    </submittedName>
</protein>
<sequence length="383" mass="44450">MKYPIKVYTMKCKKCKKDIPDESLYCMYCGAPQKRDKKKKLYQRPDGLYEKKITIDGRRVAFRGKSEAEIDKKILDYRQRKQEGPLFREVADEWEAIHFENLSPNSLKNYRPALNRARNAFGDRHITDIDAQEIKNYIKRFESEQHAKKTVKTQISIFSMIFTHAAVKGYVTHNPAEFIRPSNNVKPAEHREPPTEKEVQIINSSIGKTFGLFAFLILYTGCRRGEALALQYKDIDRNKNLVHITKSVFYVNNQPGIKTPKTTSSIRDVPLFSFLGEHIPPGSPNEYIFHNQRGELLKQHEFDKLWKTYQSESGLSLTPHQLRHGYATLLFENEISEKDAQELLGHSTLAMTQDVYTHIRKLRRAKTFAKLNLISINDPSQMP</sequence>
<dbReference type="Pfam" id="PF00589">
    <property type="entry name" value="Phage_integrase"/>
    <property type="match status" value="1"/>
</dbReference>
<evidence type="ECO:0000313" key="8">
    <source>
        <dbReference type="Proteomes" id="UP000653127"/>
    </source>
</evidence>
<proteinExistence type="inferred from homology"/>
<dbReference type="SUPFAM" id="SSF56349">
    <property type="entry name" value="DNA breaking-rejoining enzymes"/>
    <property type="match status" value="1"/>
</dbReference>
<gene>
    <name evidence="7" type="ORF">H8711_06035</name>
</gene>
<keyword evidence="8" id="KW-1185">Reference proteome</keyword>
<dbReference type="CDD" id="cd01189">
    <property type="entry name" value="INT_ICEBs1_C_like"/>
    <property type="match status" value="1"/>
</dbReference>
<dbReference type="PROSITE" id="PS51900">
    <property type="entry name" value="CB"/>
    <property type="match status" value="1"/>
</dbReference>
<dbReference type="Gene3D" id="1.10.150.130">
    <property type="match status" value="1"/>
</dbReference>
<accession>A0A926DYY0</accession>
<organism evidence="7 8">
    <name type="scientific">Ligaoa zhengdingensis</name>
    <dbReference type="NCBI Taxonomy" id="2763658"/>
    <lineage>
        <taxon>Bacteria</taxon>
        <taxon>Bacillati</taxon>
        <taxon>Bacillota</taxon>
        <taxon>Clostridia</taxon>
        <taxon>Eubacteriales</taxon>
        <taxon>Oscillospiraceae</taxon>
        <taxon>Ligaoa</taxon>
    </lineage>
</organism>
<dbReference type="GO" id="GO:0006310">
    <property type="term" value="P:DNA recombination"/>
    <property type="evidence" value="ECO:0007669"/>
    <property type="project" value="UniProtKB-KW"/>
</dbReference>
<dbReference type="InterPro" id="IPR002104">
    <property type="entry name" value="Integrase_catalytic"/>
</dbReference>
<feature type="domain" description="Core-binding (CB)" evidence="6">
    <location>
        <begin position="85"/>
        <end position="166"/>
    </location>
</feature>
<evidence type="ECO:0000256" key="3">
    <source>
        <dbReference type="ARBA" id="ARBA00023172"/>
    </source>
</evidence>
<dbReference type="Proteomes" id="UP000653127">
    <property type="component" value="Unassembled WGS sequence"/>
</dbReference>
<dbReference type="EMBL" id="JACRST010000006">
    <property type="protein sequence ID" value="MBC8546493.1"/>
    <property type="molecule type" value="Genomic_DNA"/>
</dbReference>
<dbReference type="Gene3D" id="1.10.443.10">
    <property type="entry name" value="Intergrase catalytic core"/>
    <property type="match status" value="1"/>
</dbReference>
<dbReference type="PANTHER" id="PTHR30349:SF41">
    <property type="entry name" value="INTEGRASE_RECOMBINASE PROTEIN MJ0367-RELATED"/>
    <property type="match status" value="1"/>
</dbReference>
<keyword evidence="3" id="KW-0233">DNA recombination</keyword>
<keyword evidence="2 4" id="KW-0238">DNA-binding</keyword>
<dbReference type="InterPro" id="IPR013762">
    <property type="entry name" value="Integrase-like_cat_sf"/>
</dbReference>
<reference evidence="7" key="1">
    <citation type="submission" date="2020-08" db="EMBL/GenBank/DDBJ databases">
        <title>Genome public.</title>
        <authorList>
            <person name="Liu C."/>
            <person name="Sun Q."/>
        </authorList>
    </citation>
    <scope>NUCLEOTIDE SEQUENCE</scope>
    <source>
        <strain evidence="7">NSJ-31</strain>
    </source>
</reference>
<dbReference type="InterPro" id="IPR050090">
    <property type="entry name" value="Tyrosine_recombinase_XerCD"/>
</dbReference>
<dbReference type="InterPro" id="IPR044068">
    <property type="entry name" value="CB"/>
</dbReference>
<dbReference type="InterPro" id="IPR053876">
    <property type="entry name" value="Phage_int_M"/>
</dbReference>
<evidence type="ECO:0000313" key="7">
    <source>
        <dbReference type="EMBL" id="MBC8546493.1"/>
    </source>
</evidence>
<evidence type="ECO:0000256" key="2">
    <source>
        <dbReference type="ARBA" id="ARBA00023125"/>
    </source>
</evidence>
<dbReference type="GO" id="GO:0015074">
    <property type="term" value="P:DNA integration"/>
    <property type="evidence" value="ECO:0007669"/>
    <property type="project" value="InterPro"/>
</dbReference>
<dbReference type="PANTHER" id="PTHR30349">
    <property type="entry name" value="PHAGE INTEGRASE-RELATED"/>
    <property type="match status" value="1"/>
</dbReference>
<evidence type="ECO:0000256" key="4">
    <source>
        <dbReference type="PROSITE-ProRule" id="PRU01248"/>
    </source>
</evidence>
<dbReference type="InterPro" id="IPR010998">
    <property type="entry name" value="Integrase_recombinase_N"/>
</dbReference>
<dbReference type="RefSeq" id="WP_249282572.1">
    <property type="nucleotide sequence ID" value="NZ_JACRST010000006.1"/>
</dbReference>
<evidence type="ECO:0000259" key="5">
    <source>
        <dbReference type="PROSITE" id="PS51898"/>
    </source>
</evidence>
<dbReference type="PROSITE" id="PS51898">
    <property type="entry name" value="TYR_RECOMBINASE"/>
    <property type="match status" value="1"/>
</dbReference>
<dbReference type="AlphaFoldDB" id="A0A926DYY0"/>